<feature type="compositionally biased region" description="Low complexity" evidence="1">
    <location>
        <begin position="150"/>
        <end position="159"/>
    </location>
</feature>
<dbReference type="InterPro" id="IPR032675">
    <property type="entry name" value="LRR_dom_sf"/>
</dbReference>
<feature type="compositionally biased region" description="Polar residues" evidence="1">
    <location>
        <begin position="492"/>
        <end position="531"/>
    </location>
</feature>
<dbReference type="RefSeq" id="XP_021884435.1">
    <property type="nucleotide sequence ID" value="XM_022023152.1"/>
</dbReference>
<dbReference type="Proteomes" id="UP000193648">
    <property type="component" value="Unassembled WGS sequence"/>
</dbReference>
<dbReference type="InParanoid" id="A0A1Y2H0S8"/>
<feature type="region of interest" description="Disordered" evidence="1">
    <location>
        <begin position="593"/>
        <end position="620"/>
    </location>
</feature>
<evidence type="ECO:0000313" key="2">
    <source>
        <dbReference type="EMBL" id="ORZ26672.1"/>
    </source>
</evidence>
<dbReference type="EMBL" id="MCFF01000006">
    <property type="protein sequence ID" value="ORZ26672.1"/>
    <property type="molecule type" value="Genomic_DNA"/>
</dbReference>
<dbReference type="OrthoDB" id="2360932at2759"/>
<gene>
    <name evidence="2" type="ORF">BCR41DRAFT_347746</name>
</gene>
<evidence type="ECO:0000313" key="3">
    <source>
        <dbReference type="Proteomes" id="UP000193648"/>
    </source>
</evidence>
<dbReference type="GeneID" id="33564996"/>
<comment type="caution">
    <text evidence="2">The sequence shown here is derived from an EMBL/GenBank/DDBJ whole genome shotgun (WGS) entry which is preliminary data.</text>
</comment>
<feature type="compositionally biased region" description="Low complexity" evidence="1">
    <location>
        <begin position="479"/>
        <end position="491"/>
    </location>
</feature>
<dbReference type="AlphaFoldDB" id="A0A1Y2H0S8"/>
<protein>
    <submittedName>
        <fullName evidence="2">Uncharacterized protein</fullName>
    </submittedName>
</protein>
<reference evidence="2 3" key="1">
    <citation type="submission" date="2016-07" db="EMBL/GenBank/DDBJ databases">
        <title>Pervasive Adenine N6-methylation of Active Genes in Fungi.</title>
        <authorList>
            <consortium name="DOE Joint Genome Institute"/>
            <person name="Mondo S.J."/>
            <person name="Dannebaum R.O."/>
            <person name="Kuo R.C."/>
            <person name="Labutti K."/>
            <person name="Haridas S."/>
            <person name="Kuo A."/>
            <person name="Salamov A."/>
            <person name="Ahrendt S.R."/>
            <person name="Lipzen A."/>
            <person name="Sullivan W."/>
            <person name="Andreopoulos W.B."/>
            <person name="Clum A."/>
            <person name="Lindquist E."/>
            <person name="Daum C."/>
            <person name="Ramamoorthy G.K."/>
            <person name="Gryganskyi A."/>
            <person name="Culley D."/>
            <person name="Magnuson J.K."/>
            <person name="James T.Y."/>
            <person name="O'Malley M.A."/>
            <person name="Stajich J.E."/>
            <person name="Spatafora J.W."/>
            <person name="Visel A."/>
            <person name="Grigoriev I.V."/>
        </authorList>
    </citation>
    <scope>NUCLEOTIDE SEQUENCE [LARGE SCALE GENOMIC DNA]</scope>
    <source>
        <strain evidence="2 3">NRRL 3116</strain>
    </source>
</reference>
<dbReference type="Gene3D" id="3.80.10.10">
    <property type="entry name" value="Ribonuclease Inhibitor"/>
    <property type="match status" value="1"/>
</dbReference>
<accession>A0A1Y2H0S8</accession>
<sequence>MSTAQRQNPFDVHEIRKVLIKALDANTAVACSQLSTAWAVDIAAHLWHTVDLKEHPKMSELDLDYVSRNGRHVRIAKNILKRSQLDIFMDPSVQYLECLTMRIKPKKGYQHQAVELIHRNVQTLKTLELWGTDDQDDPTDFNIETLVSEPSTTASPSPAQEGGQPSDSSSTSLSISSPSTVTQLLITRLTIKNFTMRRGLFEGLLKGCPHLKDIEVRRLIFKDQDTSELQFRHESVSRLASAIEQVFNVGSERAKVPFLAYFPNLEYWDTWSSKYTLDSPTSEEIKTAVQEYCPKVREYLLSDSSNTILEPLLSQTAVEPSLVCFRYKIITPSIILGCVLHKATLTTIRTCDSNTGDWAYKEDAILGQPDPFEDAWMVHLVMSNCSKLTHVILPEHEMEMQMIEHFPWTCMDLQELRIRVKGLNTKAWILKAIKKWSKAYYAKNNASLSEVPTLESEKNKLVEDAKDKGHKEADIIQEATTTTGSITSSASQEQVPEATTVTSIENESAPAPTTITVESQTTSDTASTPAETAQAEAQVVTNDPVPAVAEAVSIPTDTNPATVNNAAPDEEQTQVISPEEAAQIAEAAAELEADAEAAANEEEVEEEEQAREELTEEEREAIEDARKEVLIDQVVEHLLKFEKLKTLSLGYGIWRV</sequence>
<feature type="region of interest" description="Disordered" evidence="1">
    <location>
        <begin position="149"/>
        <end position="175"/>
    </location>
</feature>
<organism evidence="2 3">
    <name type="scientific">Lobosporangium transversale</name>
    <dbReference type="NCBI Taxonomy" id="64571"/>
    <lineage>
        <taxon>Eukaryota</taxon>
        <taxon>Fungi</taxon>
        <taxon>Fungi incertae sedis</taxon>
        <taxon>Mucoromycota</taxon>
        <taxon>Mortierellomycotina</taxon>
        <taxon>Mortierellomycetes</taxon>
        <taxon>Mortierellales</taxon>
        <taxon>Mortierellaceae</taxon>
        <taxon>Lobosporangium</taxon>
    </lineage>
</organism>
<feature type="compositionally biased region" description="Low complexity" evidence="1">
    <location>
        <begin position="166"/>
        <end position="175"/>
    </location>
</feature>
<keyword evidence="3" id="KW-1185">Reference proteome</keyword>
<proteinExistence type="predicted"/>
<name>A0A1Y2H0S8_9FUNG</name>
<feature type="region of interest" description="Disordered" evidence="1">
    <location>
        <begin position="479"/>
        <end position="544"/>
    </location>
</feature>
<evidence type="ECO:0000256" key="1">
    <source>
        <dbReference type="SAM" id="MobiDB-lite"/>
    </source>
</evidence>